<dbReference type="PANTHER" id="PTHR12801:SF45">
    <property type="entry name" value="RNA EXONUCLEASE 4"/>
    <property type="match status" value="1"/>
</dbReference>
<dbReference type="SMART" id="SM00479">
    <property type="entry name" value="EXOIII"/>
    <property type="match status" value="1"/>
</dbReference>
<feature type="compositionally biased region" description="Basic and acidic residues" evidence="6">
    <location>
        <begin position="332"/>
        <end position="357"/>
    </location>
</feature>
<evidence type="ECO:0000256" key="2">
    <source>
        <dbReference type="ARBA" id="ARBA00022722"/>
    </source>
</evidence>
<keyword evidence="4" id="KW-0269">Exonuclease</keyword>
<evidence type="ECO:0000313" key="8">
    <source>
        <dbReference type="EMBL" id="KAK7739361.1"/>
    </source>
</evidence>
<feature type="region of interest" description="Disordered" evidence="6">
    <location>
        <begin position="332"/>
        <end position="413"/>
    </location>
</feature>
<gene>
    <name evidence="8" type="ORF">SLS63_001704</name>
</gene>
<keyword evidence="9" id="KW-1185">Reference proteome</keyword>
<proteinExistence type="predicted"/>
<dbReference type="EMBL" id="JAKNSF020000004">
    <property type="protein sequence ID" value="KAK7739361.1"/>
    <property type="molecule type" value="Genomic_DNA"/>
</dbReference>
<protein>
    <recommendedName>
        <fullName evidence="7">Exonuclease domain-containing protein</fullName>
    </recommendedName>
</protein>
<evidence type="ECO:0000256" key="1">
    <source>
        <dbReference type="ARBA" id="ARBA00022552"/>
    </source>
</evidence>
<keyword evidence="3" id="KW-0378">Hydrolase</keyword>
<evidence type="ECO:0000256" key="5">
    <source>
        <dbReference type="ARBA" id="ARBA00025599"/>
    </source>
</evidence>
<sequence>MDGLISSPRLDVLPAPWNAEQPEQLEVPAVAPTFLPVRISDSGSLVLDPDLTEDAYMKQLQKLRHSKETLQKAGYVMQPLTELELDQKKLNAVVLTDWAVVFKKPFKRAFDGKPKPGSDTVAASATKQGPSGGATDAVSKTSQGGERPKKPPANGSQPDCRYHSGYFNGRPCKTSAEHKTAEYKPGELERQYRYYHTPAASSSAVRRAVAIDCEMGTGMTNESLCIRVSVVDYFTAEVLVDKLVFPDEPLLNYNSRFSGVNHAQMTRAKSMGDCFFGIAAAREAIWKFIGPDTIVVAHSGQNDLNSLRWLHGNIVDTQLVESLPVMKLEKEAREKEANEKEAAKKKAREEEALHTTGEEESSAKAATNPKLKDLTQQGAQPTGPQKPTEPPKKKAKGSGRFSLKSLTKERVGREIQMGKDGHDSVMDAIATRDVAHWNVVNFGHGFYEIKSFAS</sequence>
<dbReference type="InterPro" id="IPR047021">
    <property type="entry name" value="REXO1/3/4-like"/>
</dbReference>
<evidence type="ECO:0000256" key="4">
    <source>
        <dbReference type="ARBA" id="ARBA00022839"/>
    </source>
</evidence>
<evidence type="ECO:0000256" key="3">
    <source>
        <dbReference type="ARBA" id="ARBA00022801"/>
    </source>
</evidence>
<dbReference type="InterPro" id="IPR012337">
    <property type="entry name" value="RNaseH-like_sf"/>
</dbReference>
<feature type="domain" description="Exonuclease" evidence="7">
    <location>
        <begin position="207"/>
        <end position="444"/>
    </location>
</feature>
<keyword evidence="1" id="KW-0698">rRNA processing</keyword>
<feature type="region of interest" description="Disordered" evidence="6">
    <location>
        <begin position="112"/>
        <end position="161"/>
    </location>
</feature>
<evidence type="ECO:0000259" key="7">
    <source>
        <dbReference type="SMART" id="SM00479"/>
    </source>
</evidence>
<organism evidence="8 9">
    <name type="scientific">Diaporthe eres</name>
    <name type="common">Phomopsis oblonga</name>
    <dbReference type="NCBI Taxonomy" id="83184"/>
    <lineage>
        <taxon>Eukaryota</taxon>
        <taxon>Fungi</taxon>
        <taxon>Dikarya</taxon>
        <taxon>Ascomycota</taxon>
        <taxon>Pezizomycotina</taxon>
        <taxon>Sordariomycetes</taxon>
        <taxon>Sordariomycetidae</taxon>
        <taxon>Diaporthales</taxon>
        <taxon>Diaporthaceae</taxon>
        <taxon>Diaporthe</taxon>
        <taxon>Diaporthe eres species complex</taxon>
    </lineage>
</organism>
<dbReference type="Gene3D" id="3.30.420.10">
    <property type="entry name" value="Ribonuclease H-like superfamily/Ribonuclease H"/>
    <property type="match status" value="1"/>
</dbReference>
<dbReference type="SUPFAM" id="SSF53098">
    <property type="entry name" value="Ribonuclease H-like"/>
    <property type="match status" value="1"/>
</dbReference>
<keyword evidence="2" id="KW-0540">Nuclease</keyword>
<dbReference type="PANTHER" id="PTHR12801">
    <property type="entry name" value="RNA EXONUCLEASE REXO1 / RECO3 FAMILY MEMBER-RELATED"/>
    <property type="match status" value="1"/>
</dbReference>
<feature type="compositionally biased region" description="Polar residues" evidence="6">
    <location>
        <begin position="374"/>
        <end position="385"/>
    </location>
</feature>
<evidence type="ECO:0000313" key="9">
    <source>
        <dbReference type="Proteomes" id="UP001430848"/>
    </source>
</evidence>
<name>A0ABR1PM06_DIAER</name>
<dbReference type="Proteomes" id="UP001430848">
    <property type="component" value="Unassembled WGS sequence"/>
</dbReference>
<accession>A0ABR1PM06</accession>
<dbReference type="CDD" id="cd06137">
    <property type="entry name" value="DEDDh_RNase"/>
    <property type="match status" value="1"/>
</dbReference>
<evidence type="ECO:0000256" key="6">
    <source>
        <dbReference type="SAM" id="MobiDB-lite"/>
    </source>
</evidence>
<comment type="function">
    <text evidence="5">Exoribonuclease involved in ribosome biosynthesis. Involved in the processing of ITS1, the internal transcribed spacer localized between the 18S and 5.8S rRNAs.</text>
</comment>
<dbReference type="InterPro" id="IPR013520">
    <property type="entry name" value="Ribonucl_H"/>
</dbReference>
<reference evidence="8 9" key="1">
    <citation type="submission" date="2024-02" db="EMBL/GenBank/DDBJ databases">
        <title>De novo assembly and annotation of 12 fungi associated with fruit tree decline syndrome in Ontario, Canada.</title>
        <authorList>
            <person name="Sulman M."/>
            <person name="Ellouze W."/>
            <person name="Ilyukhin E."/>
        </authorList>
    </citation>
    <scope>NUCLEOTIDE SEQUENCE [LARGE SCALE GENOMIC DNA]</scope>
    <source>
        <strain evidence="8 9">M169</strain>
    </source>
</reference>
<dbReference type="InterPro" id="IPR036397">
    <property type="entry name" value="RNaseH_sf"/>
</dbReference>
<comment type="caution">
    <text evidence="8">The sequence shown here is derived from an EMBL/GenBank/DDBJ whole genome shotgun (WGS) entry which is preliminary data.</text>
</comment>